<dbReference type="PANTHER" id="PTHR39607:SF1">
    <property type="entry name" value="B-ZIP TRANSCRIPTION FACTOR (EUROFUNG)"/>
    <property type="match status" value="1"/>
</dbReference>
<dbReference type="VEuPathDB" id="FungiDB:FOC1_g10000780"/>
<dbReference type="PROSITE" id="PS00036">
    <property type="entry name" value="BZIP_BASIC"/>
    <property type="match status" value="1"/>
</dbReference>
<dbReference type="Gene3D" id="1.20.5.170">
    <property type="match status" value="1"/>
</dbReference>
<dbReference type="VEuPathDB" id="FungiDB:FOIG_15964"/>
<dbReference type="SUPFAM" id="SSF57959">
    <property type="entry name" value="Leucine zipper domain"/>
    <property type="match status" value="1"/>
</dbReference>
<protein>
    <recommendedName>
        <fullName evidence="2">BZIP domain-containing protein</fullName>
    </recommendedName>
</protein>
<dbReference type="VEuPathDB" id="FungiDB:FOC4_g10001885"/>
<dbReference type="InterPro" id="IPR046347">
    <property type="entry name" value="bZIP_sf"/>
</dbReference>
<dbReference type="VEuPathDB" id="FungiDB:HZS61_008034"/>
<evidence type="ECO:0000313" key="4">
    <source>
        <dbReference type="Proteomes" id="UP000219369"/>
    </source>
</evidence>
<dbReference type="VEuPathDB" id="FungiDB:HZS61_007351"/>
<gene>
    <name evidence="3" type="ORF">FRV6_16778</name>
</gene>
<reference evidence="4" key="1">
    <citation type="submission" date="2016-09" db="EMBL/GenBank/DDBJ databases">
        <authorList>
            <person name="Guldener U."/>
        </authorList>
    </citation>
    <scope>NUCLEOTIDE SEQUENCE [LARGE SCALE GENOMIC DNA]</scope>
    <source>
        <strain evidence="4">V64-1</strain>
    </source>
</reference>
<proteinExistence type="predicted"/>
<dbReference type="OrthoDB" id="5080788at2759"/>
<feature type="compositionally biased region" description="Basic and acidic residues" evidence="1">
    <location>
        <begin position="61"/>
        <end position="70"/>
    </location>
</feature>
<dbReference type="PANTHER" id="PTHR39607">
    <property type="entry name" value="XANTHOCILLIN BIOSYNTHESIS CLUSTER TRANSCRIPTION FACTOR XANC-RELATED"/>
    <property type="match status" value="1"/>
</dbReference>
<dbReference type="Proteomes" id="UP000219369">
    <property type="component" value="Unassembled WGS sequence"/>
</dbReference>
<dbReference type="InterPro" id="IPR004827">
    <property type="entry name" value="bZIP"/>
</dbReference>
<name>A0A2H3U6Y3_FUSOX</name>
<dbReference type="VEuPathDB" id="FungiDB:FOC1_g10000930"/>
<dbReference type="InterPro" id="IPR052635">
    <property type="entry name" value="Sec_Metab_Biosynth_Reg"/>
</dbReference>
<accession>A0A2H3U6Y3</accession>
<sequence>MSMFMSLPAYTEAPPRRRYSSTNSALADPDEDWTQISDTAERRRIQNRIAQRNYRKKLKRRVEDLERRASSSEPAGSDKQAQETTKSKRSFKSQKSQPATSAKPVVSQSRFIPLREPTDDLFFPGTHDDRARSNSFSQFTYSTYPTPDAMFVAPNDSPETSLAMATTDAHPSYLNTSAAPMMLSPMTHFSDTTKGELCPSDDELTPYTTYGYMRPMDFNAPSPYDQSNPHWWRKRCNHKAALEALIQLVTVRNLFYNCSSWLELHALISAVNPAADDLISLSHGSIQKLVSNFFCVRKDMLRRKLQSTPWKLHPSADVWSAPNHKALLGICVKFVDPDAKEALQALLALSELPGLDGPGSHGGAEQWKLLQHVLENYNIWNKVGFYTGDNHGSNDKLCRLLGNYLQKKGVDWEAKTRRIRCHGHIVNRAVQAFLFIDSNEAARVALEHIEDADESAFGTGFSERIKPQMAQGWRRLGPLGKVHNISIHMRENDYGWNEFKKGAGRSLGLDNGTRWNSWFILLDTTLNLQSYVEWYQKKYYQDLRDNYLSPDEWSALGETRAFLQRSGRSLSLQMVVTPL</sequence>
<dbReference type="VEuPathDB" id="FungiDB:FOMG_18720"/>
<evidence type="ECO:0000313" key="3">
    <source>
        <dbReference type="EMBL" id="SCO92650.1"/>
    </source>
</evidence>
<feature type="region of interest" description="Disordered" evidence="1">
    <location>
        <begin position="1"/>
        <end position="111"/>
    </location>
</feature>
<dbReference type="VEuPathDB" id="FungiDB:FOXG_14313"/>
<dbReference type="SUPFAM" id="SSF53098">
    <property type="entry name" value="Ribonuclease H-like"/>
    <property type="match status" value="1"/>
</dbReference>
<dbReference type="GO" id="GO:0003700">
    <property type="term" value="F:DNA-binding transcription factor activity"/>
    <property type="evidence" value="ECO:0007669"/>
    <property type="project" value="InterPro"/>
</dbReference>
<dbReference type="AlphaFoldDB" id="A0A2H3U6Y3"/>
<feature type="domain" description="BZIP" evidence="2">
    <location>
        <begin position="42"/>
        <end position="57"/>
    </location>
</feature>
<dbReference type="CDD" id="cd14688">
    <property type="entry name" value="bZIP_YAP"/>
    <property type="match status" value="1"/>
</dbReference>
<evidence type="ECO:0000259" key="2">
    <source>
        <dbReference type="PROSITE" id="PS00036"/>
    </source>
</evidence>
<dbReference type="InterPro" id="IPR012337">
    <property type="entry name" value="RNaseH-like_sf"/>
</dbReference>
<evidence type="ECO:0000256" key="1">
    <source>
        <dbReference type="SAM" id="MobiDB-lite"/>
    </source>
</evidence>
<dbReference type="EMBL" id="FMJY01000012">
    <property type="protein sequence ID" value="SCO92650.1"/>
    <property type="molecule type" value="Genomic_DNA"/>
</dbReference>
<dbReference type="VEuPathDB" id="FungiDB:FOZG_18111"/>
<organism evidence="3 4">
    <name type="scientific">Fusarium oxysporum</name>
    <name type="common">Fusarium vascular wilt</name>
    <dbReference type="NCBI Taxonomy" id="5507"/>
    <lineage>
        <taxon>Eukaryota</taxon>
        <taxon>Fungi</taxon>
        <taxon>Dikarya</taxon>
        <taxon>Ascomycota</taxon>
        <taxon>Pezizomycotina</taxon>
        <taxon>Sordariomycetes</taxon>
        <taxon>Hypocreomycetidae</taxon>
        <taxon>Hypocreales</taxon>
        <taxon>Nectriaceae</taxon>
        <taxon>Fusarium</taxon>
        <taxon>Fusarium oxysporum species complex</taxon>
    </lineage>
</organism>